<sequence length="503" mass="56515">MSTNSNLTFNPKSNGFRNITPVNGFDTTNPDNAMQNNYAWSMTELGDYIYVGTARNIPYSIFENEVLGPVTPPKALTPKNPVNAGEIWRRRTDSVGNWERVYRSPENIENLGFRFMITYTNPHNETAIYAGALTLTPQLFMLKSTDGVNWQLLDTDIAGYSTRYMAVHNGKLYMGALPLMGQADIQLYSSFDPERDGWKRVPVNGESGKNPRGNVDLLLSFNNHLYVGTARGTGFELWRTLGAEPKKNKWKLVVDKGAGDARNEHPWSIAVFKNHIYIGTAIEAAVLSINPEQTIVPPKGFDVIRVDKEDNWELVVGGNPVVPTNPKTGTRGKPLSGFRSGFGNLSNAYCWQIQAQGDELYLGTFSWSILIPYLLPLLPEILGSQATISKNNKSYQTAINDFVKYHLQAYPQFSQFNSEDILERLADIILRLGRRTFGFDLWKSMDGITWVPVSLNGLGNPHNYGVRMLFLSKNNDLFLGTANPFDGLEVWVRRNSARRTLRP</sequence>
<dbReference type="Proteomes" id="UP000094296">
    <property type="component" value="Unassembled WGS sequence"/>
</dbReference>
<evidence type="ECO:0000313" key="1">
    <source>
        <dbReference type="EMBL" id="OEF97089.1"/>
    </source>
</evidence>
<dbReference type="AlphaFoldDB" id="A0A1E5G289"/>
<dbReference type="InterPro" id="IPR036278">
    <property type="entry name" value="Sialidase_sf"/>
</dbReference>
<gene>
    <name evidence="1" type="ORF">BHF68_05685</name>
</gene>
<reference evidence="1 2" key="1">
    <citation type="submission" date="2016-09" db="EMBL/GenBank/DDBJ databases">
        <title>Draft genome sequence for the type strain of Desulfuribacillus alkaliarsenatis AHT28, an obligately anaerobic, sulfidogenic bacterium isolated from Russian soda lake sediments.</title>
        <authorList>
            <person name="Abin C.A."/>
            <person name="Hollibaugh J.T."/>
        </authorList>
    </citation>
    <scope>NUCLEOTIDE SEQUENCE [LARGE SCALE GENOMIC DNA]</scope>
    <source>
        <strain evidence="1 2">AHT28</strain>
    </source>
</reference>
<organism evidence="1 2">
    <name type="scientific">Desulfuribacillus alkaliarsenatis</name>
    <dbReference type="NCBI Taxonomy" id="766136"/>
    <lineage>
        <taxon>Bacteria</taxon>
        <taxon>Bacillati</taxon>
        <taxon>Bacillota</taxon>
        <taxon>Desulfuribacillia</taxon>
        <taxon>Desulfuribacillales</taxon>
        <taxon>Desulfuribacillaceae</taxon>
        <taxon>Desulfuribacillus</taxon>
    </lineage>
</organism>
<dbReference type="OrthoDB" id="1746166at2"/>
<name>A0A1E5G289_9FIRM</name>
<dbReference type="EMBL" id="MIJE01000022">
    <property type="protein sequence ID" value="OEF97089.1"/>
    <property type="molecule type" value="Genomic_DNA"/>
</dbReference>
<dbReference type="SUPFAM" id="SSF50939">
    <property type="entry name" value="Sialidases"/>
    <property type="match status" value="1"/>
</dbReference>
<dbReference type="RefSeq" id="WP_069643135.1">
    <property type="nucleotide sequence ID" value="NZ_MIJE01000022.1"/>
</dbReference>
<accession>A0A1E5G289</accession>
<dbReference type="STRING" id="766136.BHF68_05685"/>
<protein>
    <submittedName>
        <fullName evidence="1">Uncharacterized protein</fullName>
    </submittedName>
</protein>
<keyword evidence="2" id="KW-1185">Reference proteome</keyword>
<comment type="caution">
    <text evidence="1">The sequence shown here is derived from an EMBL/GenBank/DDBJ whole genome shotgun (WGS) entry which is preliminary data.</text>
</comment>
<proteinExistence type="predicted"/>
<evidence type="ECO:0000313" key="2">
    <source>
        <dbReference type="Proteomes" id="UP000094296"/>
    </source>
</evidence>